<proteinExistence type="predicted"/>
<dbReference type="InterPro" id="IPR043128">
    <property type="entry name" value="Rev_trsase/Diguanyl_cyclase"/>
</dbReference>
<evidence type="ECO:0000313" key="9">
    <source>
        <dbReference type="Proteomes" id="UP000654395"/>
    </source>
</evidence>
<dbReference type="GO" id="GO:0004519">
    <property type="term" value="F:endonuclease activity"/>
    <property type="evidence" value="ECO:0007669"/>
    <property type="project" value="UniProtKB-KW"/>
</dbReference>
<dbReference type="GO" id="GO:0035613">
    <property type="term" value="F:RNA stem-loop binding"/>
    <property type="evidence" value="ECO:0007669"/>
    <property type="project" value="TreeGrafter"/>
</dbReference>
<organism evidence="8 9">
    <name type="scientific">Urocolius indicus</name>
    <name type="common">Red-faced mousebird</name>
    <name type="synonym">Colius indicus</name>
    <dbReference type="NCBI Taxonomy" id="458196"/>
    <lineage>
        <taxon>Eukaryota</taxon>
        <taxon>Metazoa</taxon>
        <taxon>Chordata</taxon>
        <taxon>Craniata</taxon>
        <taxon>Vertebrata</taxon>
        <taxon>Euteleostomi</taxon>
        <taxon>Archelosauria</taxon>
        <taxon>Archosauria</taxon>
        <taxon>Dinosauria</taxon>
        <taxon>Saurischia</taxon>
        <taxon>Theropoda</taxon>
        <taxon>Coelurosauria</taxon>
        <taxon>Aves</taxon>
        <taxon>Neognathae</taxon>
        <taxon>Neoaves</taxon>
        <taxon>Telluraves</taxon>
        <taxon>Coraciimorphae</taxon>
        <taxon>Coliiformes</taxon>
        <taxon>Coliidae</taxon>
        <taxon>Urocolius</taxon>
    </lineage>
</organism>
<evidence type="ECO:0000256" key="4">
    <source>
        <dbReference type="ARBA" id="ARBA00022759"/>
    </source>
</evidence>
<keyword evidence="3" id="KW-0540">Nuclease</keyword>
<keyword evidence="1" id="KW-0808">Transferase</keyword>
<protein>
    <submittedName>
        <fullName evidence="8">POK18 protein</fullName>
    </submittedName>
</protein>
<dbReference type="GO" id="GO:0016787">
    <property type="term" value="F:hydrolase activity"/>
    <property type="evidence" value="ECO:0007669"/>
    <property type="project" value="UniProtKB-KW"/>
</dbReference>
<keyword evidence="5" id="KW-0378">Hydrolase</keyword>
<dbReference type="Gene3D" id="3.30.70.270">
    <property type="match status" value="1"/>
</dbReference>
<evidence type="ECO:0000256" key="2">
    <source>
        <dbReference type="ARBA" id="ARBA00022695"/>
    </source>
</evidence>
<feature type="domain" description="Reverse transcriptase thumb" evidence="7">
    <location>
        <begin position="16"/>
        <end position="64"/>
    </location>
</feature>
<feature type="non-terminal residue" evidence="8">
    <location>
        <position position="1"/>
    </location>
</feature>
<keyword evidence="2" id="KW-0548">Nucleotidyltransferase</keyword>
<evidence type="ECO:0000256" key="5">
    <source>
        <dbReference type="ARBA" id="ARBA00022801"/>
    </source>
</evidence>
<evidence type="ECO:0000313" key="8">
    <source>
        <dbReference type="EMBL" id="NXX74876.1"/>
    </source>
</evidence>
<keyword evidence="9" id="KW-1185">Reference proteome</keyword>
<dbReference type="EMBL" id="WBNH01001251">
    <property type="protein sequence ID" value="NXX74876.1"/>
    <property type="molecule type" value="Genomic_DNA"/>
</dbReference>
<keyword evidence="4" id="KW-0255">Endonuclease</keyword>
<reference evidence="8" key="1">
    <citation type="submission" date="2020-02" db="EMBL/GenBank/DDBJ databases">
        <title>Bird 10,000 Genomes (B10K) Project - Family phase.</title>
        <authorList>
            <person name="Zhang G."/>
        </authorList>
    </citation>
    <scope>NUCLEOTIDE SEQUENCE</scope>
    <source>
        <strain evidence="8">B10K-DU-030-59</strain>
    </source>
</reference>
<dbReference type="PANTHER" id="PTHR41694">
    <property type="entry name" value="ENDOGENOUS RETROVIRUS GROUP K MEMBER POL PROTEIN"/>
    <property type="match status" value="1"/>
</dbReference>
<comment type="caution">
    <text evidence="8">The sequence shown here is derived from an EMBL/GenBank/DDBJ whole genome shotgun (WGS) entry which is preliminary data.</text>
</comment>
<dbReference type="GO" id="GO:0003964">
    <property type="term" value="F:RNA-directed DNA polymerase activity"/>
    <property type="evidence" value="ECO:0007669"/>
    <property type="project" value="UniProtKB-KW"/>
</dbReference>
<feature type="non-terminal residue" evidence="8">
    <location>
        <position position="66"/>
    </location>
</feature>
<evidence type="ECO:0000259" key="7">
    <source>
        <dbReference type="Pfam" id="PF06817"/>
    </source>
</evidence>
<gene>
    <name evidence="8" type="primary">Ervk18_1</name>
    <name evidence="8" type="ORF">UROIND_R15159</name>
</gene>
<accession>A0A852K9D0</accession>
<evidence type="ECO:0000256" key="3">
    <source>
        <dbReference type="ARBA" id="ARBA00022722"/>
    </source>
</evidence>
<name>A0A852K9D0_UROIN</name>
<evidence type="ECO:0000256" key="1">
    <source>
        <dbReference type="ARBA" id="ARBA00022679"/>
    </source>
</evidence>
<dbReference type="InterPro" id="IPR043502">
    <property type="entry name" value="DNA/RNA_pol_sf"/>
</dbReference>
<sequence>SHFLGAINSQTKITAQEVKLQTEVKTLHDVQKLVGSLQWLRGVVSIPNEWMTPFYNLLKGQAAWES</sequence>
<keyword evidence="6" id="KW-0695">RNA-directed DNA polymerase</keyword>
<dbReference type="InterPro" id="IPR010661">
    <property type="entry name" value="RVT_thumb"/>
</dbReference>
<dbReference type="OrthoDB" id="6773263at2759"/>
<dbReference type="Pfam" id="PF06817">
    <property type="entry name" value="RVT_thumb"/>
    <property type="match status" value="1"/>
</dbReference>
<dbReference type="SUPFAM" id="SSF56672">
    <property type="entry name" value="DNA/RNA polymerases"/>
    <property type="match status" value="1"/>
</dbReference>
<dbReference type="PANTHER" id="PTHR41694:SF3">
    <property type="entry name" value="RNA-DIRECTED DNA POLYMERASE-RELATED"/>
    <property type="match status" value="1"/>
</dbReference>
<dbReference type="AlphaFoldDB" id="A0A852K9D0"/>
<dbReference type="Proteomes" id="UP000654395">
    <property type="component" value="Unassembled WGS sequence"/>
</dbReference>
<evidence type="ECO:0000256" key="6">
    <source>
        <dbReference type="ARBA" id="ARBA00022918"/>
    </source>
</evidence>